<dbReference type="SUPFAM" id="SSF48726">
    <property type="entry name" value="Immunoglobulin"/>
    <property type="match status" value="1"/>
</dbReference>
<name>A0A9Q1CHQ5_HOLLE</name>
<protein>
    <recommendedName>
        <fullName evidence="3">Ig-like domain-containing protein</fullName>
    </recommendedName>
</protein>
<dbReference type="Gene3D" id="2.60.40.10">
    <property type="entry name" value="Immunoglobulins"/>
    <property type="match status" value="1"/>
</dbReference>
<evidence type="ECO:0000313" key="2">
    <source>
        <dbReference type="Proteomes" id="UP001152320"/>
    </source>
</evidence>
<reference evidence="1" key="1">
    <citation type="submission" date="2021-10" db="EMBL/GenBank/DDBJ databases">
        <title>Tropical sea cucumber genome reveals ecological adaptation and Cuvierian tubules defense mechanism.</title>
        <authorList>
            <person name="Chen T."/>
        </authorList>
    </citation>
    <scope>NUCLEOTIDE SEQUENCE</scope>
    <source>
        <strain evidence="1">Nanhai2018</strain>
        <tissue evidence="1">Muscle</tissue>
    </source>
</reference>
<evidence type="ECO:0000313" key="1">
    <source>
        <dbReference type="EMBL" id="KAJ8044829.1"/>
    </source>
</evidence>
<comment type="caution">
    <text evidence="1">The sequence shown here is derived from an EMBL/GenBank/DDBJ whole genome shotgun (WGS) entry which is preliminary data.</text>
</comment>
<keyword evidence="2" id="KW-1185">Reference proteome</keyword>
<dbReference type="InterPro" id="IPR036179">
    <property type="entry name" value="Ig-like_dom_sf"/>
</dbReference>
<dbReference type="EMBL" id="JAIZAY010000003">
    <property type="protein sequence ID" value="KAJ8044829.1"/>
    <property type="molecule type" value="Genomic_DNA"/>
</dbReference>
<dbReference type="InterPro" id="IPR013783">
    <property type="entry name" value="Ig-like_fold"/>
</dbReference>
<sequence length="136" mass="15448">MVTQTVNTGDNGVTIQMTVRNVAQDRLNWRHNEYNLPTQSTSDRRTYSISGTIQKRDAGVYICYESNRFDEARHGMQRLIVRGVAKQIAGVLTALVSVITVTMEEFVMMRLGDVSVLQDSWEHTVLQVLNILLFTL</sequence>
<gene>
    <name evidence="1" type="ORF">HOLleu_07697</name>
</gene>
<organism evidence="1 2">
    <name type="scientific">Holothuria leucospilota</name>
    <name type="common">Black long sea cucumber</name>
    <name type="synonym">Mertensiothuria leucospilota</name>
    <dbReference type="NCBI Taxonomy" id="206669"/>
    <lineage>
        <taxon>Eukaryota</taxon>
        <taxon>Metazoa</taxon>
        <taxon>Echinodermata</taxon>
        <taxon>Eleutherozoa</taxon>
        <taxon>Echinozoa</taxon>
        <taxon>Holothuroidea</taxon>
        <taxon>Aspidochirotacea</taxon>
        <taxon>Aspidochirotida</taxon>
        <taxon>Holothuriidae</taxon>
        <taxon>Holothuria</taxon>
    </lineage>
</organism>
<proteinExistence type="predicted"/>
<dbReference type="AlphaFoldDB" id="A0A9Q1CHQ5"/>
<evidence type="ECO:0008006" key="3">
    <source>
        <dbReference type="Google" id="ProtNLM"/>
    </source>
</evidence>
<dbReference type="Proteomes" id="UP001152320">
    <property type="component" value="Chromosome 3"/>
</dbReference>
<accession>A0A9Q1CHQ5</accession>